<accession>A0ABY8BJ03</accession>
<dbReference type="InterPro" id="IPR006530">
    <property type="entry name" value="YD"/>
</dbReference>
<evidence type="ECO:0000256" key="1">
    <source>
        <dbReference type="ARBA" id="ARBA00022737"/>
    </source>
</evidence>
<dbReference type="PANTHER" id="PTHR32305:SF15">
    <property type="entry name" value="PROTEIN RHSA-RELATED"/>
    <property type="match status" value="1"/>
</dbReference>
<feature type="domain" description="Teneurin-like YD-shell" evidence="3">
    <location>
        <begin position="66"/>
        <end position="209"/>
    </location>
</feature>
<dbReference type="NCBIfam" id="TIGR01643">
    <property type="entry name" value="YD_repeat_2x"/>
    <property type="match status" value="3"/>
</dbReference>
<dbReference type="Pfam" id="PF03527">
    <property type="entry name" value="RHS"/>
    <property type="match status" value="1"/>
</dbReference>
<reference evidence="4 5" key="1">
    <citation type="submission" date="2023-02" db="EMBL/GenBank/DDBJ databases">
        <title>Gemone sequence of Telluria chitinolytica ACM 3522T.</title>
        <authorList>
            <person name="Frediansyah A."/>
            <person name="Miess H."/>
            <person name="Gross H."/>
        </authorList>
    </citation>
    <scope>NUCLEOTIDE SEQUENCE [LARGE SCALE GENOMIC DNA]</scope>
    <source>
        <strain evidence="4 5">ACM 3522</strain>
    </source>
</reference>
<feature type="domain" description="RHS protein conserved region" evidence="2">
    <location>
        <begin position="311"/>
        <end position="342"/>
    </location>
</feature>
<organism evidence="4 5">
    <name type="scientific">Pseudoduganella chitinolytica</name>
    <dbReference type="NCBI Taxonomy" id="34070"/>
    <lineage>
        <taxon>Bacteria</taxon>
        <taxon>Pseudomonadati</taxon>
        <taxon>Pseudomonadota</taxon>
        <taxon>Betaproteobacteria</taxon>
        <taxon>Burkholderiales</taxon>
        <taxon>Oxalobacteraceae</taxon>
        <taxon>Telluria group</taxon>
        <taxon>Pseudoduganella</taxon>
    </lineage>
</organism>
<evidence type="ECO:0000313" key="4">
    <source>
        <dbReference type="EMBL" id="WEF35922.1"/>
    </source>
</evidence>
<dbReference type="Pfam" id="PF25023">
    <property type="entry name" value="TEN_YD-shell"/>
    <property type="match status" value="1"/>
</dbReference>
<keyword evidence="5" id="KW-1185">Reference proteome</keyword>
<dbReference type="InterPro" id="IPR022385">
    <property type="entry name" value="Rhs_assc_core"/>
</dbReference>
<dbReference type="EMBL" id="CP119083">
    <property type="protein sequence ID" value="WEF35922.1"/>
    <property type="molecule type" value="Genomic_DNA"/>
</dbReference>
<dbReference type="Gene3D" id="2.180.10.10">
    <property type="entry name" value="RHS repeat-associated core"/>
    <property type="match status" value="1"/>
</dbReference>
<evidence type="ECO:0000259" key="2">
    <source>
        <dbReference type="Pfam" id="PF03527"/>
    </source>
</evidence>
<dbReference type="InterPro" id="IPR050708">
    <property type="entry name" value="T6SS_VgrG/RHS"/>
</dbReference>
<dbReference type="InterPro" id="IPR056823">
    <property type="entry name" value="TEN-like_YD-shell"/>
</dbReference>
<protein>
    <submittedName>
        <fullName evidence="4">RHS domain-containing protein</fullName>
    </submittedName>
</protein>
<gene>
    <name evidence="4" type="ORF">PX653_12150</name>
</gene>
<dbReference type="PRINTS" id="PR00394">
    <property type="entry name" value="RHSPROTEIN"/>
</dbReference>
<keyword evidence="1" id="KW-0677">Repeat</keyword>
<dbReference type="PANTHER" id="PTHR32305">
    <property type="match status" value="1"/>
</dbReference>
<sequence length="539" mass="60336">MSEKIRVPHDALYQETGRTQANGLLQTMKYDPAGRLIEQQLGAIARAQQNFAPGQYRPDVQVGMQAAIQRRYRYDQAGQLTGIDDNRRGRIEYRYDPVGRLLAANSAMGHETFAFDPAGNIQVPQAAQRQTISHRPPLPKVLDNLLKEYAGTSYRYDERGNLVERVQNGQRDTFEWDAFNRMTRANTRYGVTTFAYDPLGRRIAKHRQAAQGTALRHTTRTMYGWDGDTLALESSAYQGHAPGERTVHYVYEGGSFVPLVQATRSRALQLATTTDVKALMAGNDGKYDIALDPLWNGEHEQEAEPFSRDEIAFYQCDHLGTPQELTDCEGKVAWSAQYKAWGLAKEAITDSAHKAGIRNPIRFQGQYFDEETGLFYNRHRYYDPDNARFLTQDPIGLAGGENLYQYAPNSTGWVDPLGLNKNSSVKNTTSKKHACSLNHSPSPTITAAELEARTRPEIRGIAIKKGLVPHPAKTNKWMDPITGKERLRIDPGHIDKQTGLPYNDPQAAAPHVHAYECDGSTKIRDATGNAHIRIDPSLP</sequence>
<evidence type="ECO:0000259" key="3">
    <source>
        <dbReference type="Pfam" id="PF25023"/>
    </source>
</evidence>
<dbReference type="NCBIfam" id="TIGR03696">
    <property type="entry name" value="Rhs_assc_core"/>
    <property type="match status" value="1"/>
</dbReference>
<evidence type="ECO:0000313" key="5">
    <source>
        <dbReference type="Proteomes" id="UP001216510"/>
    </source>
</evidence>
<dbReference type="RefSeq" id="WP_277418566.1">
    <property type="nucleotide sequence ID" value="NZ_CP119083.1"/>
</dbReference>
<proteinExistence type="predicted"/>
<dbReference type="InterPro" id="IPR001826">
    <property type="entry name" value="RHS"/>
</dbReference>
<name>A0ABY8BJ03_9BURK</name>
<dbReference type="Proteomes" id="UP001216510">
    <property type="component" value="Chromosome"/>
</dbReference>